<evidence type="ECO:0000313" key="2">
    <source>
        <dbReference type="EMBL" id="GAI11336.1"/>
    </source>
</evidence>
<accession>X1LZU0</accession>
<sequence>MKSDFMLAITQLSAEKNLPKEVVIATVETALVSAYKKDNFAVNQNISV</sequence>
<dbReference type="SUPFAM" id="SSF69705">
    <property type="entry name" value="Transcription factor NusA, N-terminal domain"/>
    <property type="match status" value="1"/>
</dbReference>
<dbReference type="GO" id="GO:0003700">
    <property type="term" value="F:DNA-binding transcription factor activity"/>
    <property type="evidence" value="ECO:0007669"/>
    <property type="project" value="InterPro"/>
</dbReference>
<feature type="non-terminal residue" evidence="2">
    <location>
        <position position="48"/>
    </location>
</feature>
<name>X1LZU0_9ZZZZ</name>
<gene>
    <name evidence="2" type="ORF">S06H3_23856</name>
</gene>
<evidence type="ECO:0000259" key="1">
    <source>
        <dbReference type="Pfam" id="PF08529"/>
    </source>
</evidence>
<dbReference type="AlphaFoldDB" id="X1LZU0"/>
<comment type="caution">
    <text evidence="2">The sequence shown here is derived from an EMBL/GenBank/DDBJ whole genome shotgun (WGS) entry which is preliminary data.</text>
</comment>
<organism evidence="2">
    <name type="scientific">marine sediment metagenome</name>
    <dbReference type="NCBI Taxonomy" id="412755"/>
    <lineage>
        <taxon>unclassified sequences</taxon>
        <taxon>metagenomes</taxon>
        <taxon>ecological metagenomes</taxon>
    </lineage>
</organism>
<dbReference type="InterPro" id="IPR036555">
    <property type="entry name" value="NusA_N_sf"/>
</dbReference>
<dbReference type="EMBL" id="BARV01013080">
    <property type="protein sequence ID" value="GAI11336.1"/>
    <property type="molecule type" value="Genomic_DNA"/>
</dbReference>
<dbReference type="InterPro" id="IPR013735">
    <property type="entry name" value="TF_NusA_N"/>
</dbReference>
<dbReference type="Gene3D" id="3.30.1480.10">
    <property type="entry name" value="NusA, N-terminal domain"/>
    <property type="match status" value="1"/>
</dbReference>
<reference evidence="2" key="1">
    <citation type="journal article" date="2014" name="Front. Microbiol.">
        <title>High frequency of phylogenetically diverse reductive dehalogenase-homologous genes in deep subseafloor sedimentary metagenomes.</title>
        <authorList>
            <person name="Kawai M."/>
            <person name="Futagami T."/>
            <person name="Toyoda A."/>
            <person name="Takaki Y."/>
            <person name="Nishi S."/>
            <person name="Hori S."/>
            <person name="Arai W."/>
            <person name="Tsubouchi T."/>
            <person name="Morono Y."/>
            <person name="Uchiyama I."/>
            <person name="Ito T."/>
            <person name="Fujiyama A."/>
            <person name="Inagaki F."/>
            <person name="Takami H."/>
        </authorList>
    </citation>
    <scope>NUCLEOTIDE SEQUENCE</scope>
    <source>
        <strain evidence="2">Expedition CK06-06</strain>
    </source>
</reference>
<feature type="domain" description="Transcription factor NusA N-terminal" evidence="1">
    <location>
        <begin position="4"/>
        <end position="47"/>
    </location>
</feature>
<protein>
    <recommendedName>
        <fullName evidence="1">Transcription factor NusA N-terminal domain-containing protein</fullName>
    </recommendedName>
</protein>
<proteinExistence type="predicted"/>
<dbReference type="GO" id="GO:0031554">
    <property type="term" value="P:regulation of termination of DNA-templated transcription"/>
    <property type="evidence" value="ECO:0007669"/>
    <property type="project" value="InterPro"/>
</dbReference>
<dbReference type="Pfam" id="PF08529">
    <property type="entry name" value="NusA_N"/>
    <property type="match status" value="1"/>
</dbReference>